<protein>
    <submittedName>
        <fullName evidence="2">Uncharacterized protein</fullName>
    </submittedName>
</protein>
<accession>A0A0F6W1D8</accession>
<reference evidence="2 3" key="1">
    <citation type="submission" date="2015-03" db="EMBL/GenBank/DDBJ databases">
        <title>Genome assembly of Sandaracinus amylolyticus DSM 53668.</title>
        <authorList>
            <person name="Sharma G."/>
            <person name="Subramanian S."/>
        </authorList>
    </citation>
    <scope>NUCLEOTIDE SEQUENCE [LARGE SCALE GENOMIC DNA]</scope>
    <source>
        <strain evidence="2 3">DSM 53668</strain>
    </source>
</reference>
<sequence length="347" mass="36820">MIARSALFTLALVVSALAMVPLASAQSTEGRPPQECGMTEEAARYGALEPGTVVTLQRHRFVSGDDNWDDQMARWLGRAARVTRLSGVDAAGCPGIRVDVDGGQWFWRVRDLGIGTGPQPRAEARAPSATGIPQQCRQDEMRPNYGPISTGTEVVLGRHRMVDGDDNWADEMQQFVGRRARVVELSGIDGVGCPGVRVDIDSRQWFWRVRDLRLGSGGDAGAGGGGLVASTGVSSDHGRPASVVAWGSGGGGGGGLFGTGGSATPQECGLTDATVQWGPIAVGASVTIGRHRPVNGDDNWSAEMDPFVGRQARVQQLIGVDDQGCPVVHIDLDQGQWFWRVRDLTVP</sequence>
<keyword evidence="3" id="KW-1185">Reference proteome</keyword>
<gene>
    <name evidence="2" type="ORF">DB32_002091</name>
</gene>
<feature type="signal peptide" evidence="1">
    <location>
        <begin position="1"/>
        <end position="25"/>
    </location>
</feature>
<dbReference type="STRING" id="927083.DB32_002091"/>
<keyword evidence="1" id="KW-0732">Signal</keyword>
<organism evidence="2 3">
    <name type="scientific">Sandaracinus amylolyticus</name>
    <dbReference type="NCBI Taxonomy" id="927083"/>
    <lineage>
        <taxon>Bacteria</taxon>
        <taxon>Pseudomonadati</taxon>
        <taxon>Myxococcota</taxon>
        <taxon>Polyangia</taxon>
        <taxon>Polyangiales</taxon>
        <taxon>Sandaracinaceae</taxon>
        <taxon>Sandaracinus</taxon>
    </lineage>
</organism>
<dbReference type="AlphaFoldDB" id="A0A0F6W1D8"/>
<dbReference type="EMBL" id="CP011125">
    <property type="protein sequence ID" value="AKF04942.1"/>
    <property type="molecule type" value="Genomic_DNA"/>
</dbReference>
<name>A0A0F6W1D8_9BACT</name>
<proteinExistence type="predicted"/>
<dbReference type="RefSeq" id="WP_053232230.1">
    <property type="nucleotide sequence ID" value="NZ_CP011125.1"/>
</dbReference>
<evidence type="ECO:0000256" key="1">
    <source>
        <dbReference type="SAM" id="SignalP"/>
    </source>
</evidence>
<feature type="chain" id="PRO_5002511643" evidence="1">
    <location>
        <begin position="26"/>
        <end position="347"/>
    </location>
</feature>
<evidence type="ECO:0000313" key="2">
    <source>
        <dbReference type="EMBL" id="AKF04942.1"/>
    </source>
</evidence>
<dbReference type="KEGG" id="samy:DB32_002091"/>
<evidence type="ECO:0000313" key="3">
    <source>
        <dbReference type="Proteomes" id="UP000034883"/>
    </source>
</evidence>
<dbReference type="Proteomes" id="UP000034883">
    <property type="component" value="Chromosome"/>
</dbReference>